<proteinExistence type="predicted"/>
<protein>
    <submittedName>
        <fullName evidence="2">Uncharacterized protein</fullName>
    </submittedName>
</protein>
<keyword evidence="3" id="KW-1185">Reference proteome</keyword>
<dbReference type="EMBL" id="CAVLEF010000008">
    <property type="protein sequence ID" value="CAK1546588.1"/>
    <property type="molecule type" value="Genomic_DNA"/>
</dbReference>
<organism evidence="2 3">
    <name type="scientific">Leptosia nina</name>
    <dbReference type="NCBI Taxonomy" id="320188"/>
    <lineage>
        <taxon>Eukaryota</taxon>
        <taxon>Metazoa</taxon>
        <taxon>Ecdysozoa</taxon>
        <taxon>Arthropoda</taxon>
        <taxon>Hexapoda</taxon>
        <taxon>Insecta</taxon>
        <taxon>Pterygota</taxon>
        <taxon>Neoptera</taxon>
        <taxon>Endopterygota</taxon>
        <taxon>Lepidoptera</taxon>
        <taxon>Glossata</taxon>
        <taxon>Ditrysia</taxon>
        <taxon>Papilionoidea</taxon>
        <taxon>Pieridae</taxon>
        <taxon>Pierinae</taxon>
        <taxon>Leptosia</taxon>
    </lineage>
</organism>
<reference evidence="2 3" key="1">
    <citation type="submission" date="2023-11" db="EMBL/GenBank/DDBJ databases">
        <authorList>
            <person name="Okamura Y."/>
        </authorList>
    </citation>
    <scope>NUCLEOTIDE SEQUENCE [LARGE SCALE GENOMIC DNA]</scope>
</reference>
<evidence type="ECO:0000256" key="1">
    <source>
        <dbReference type="SAM" id="MobiDB-lite"/>
    </source>
</evidence>
<dbReference type="AlphaFoldDB" id="A0AAV1JB58"/>
<evidence type="ECO:0000313" key="3">
    <source>
        <dbReference type="Proteomes" id="UP001497472"/>
    </source>
</evidence>
<feature type="compositionally biased region" description="Basic residues" evidence="1">
    <location>
        <begin position="56"/>
        <end position="66"/>
    </location>
</feature>
<feature type="region of interest" description="Disordered" evidence="1">
    <location>
        <begin position="39"/>
        <end position="66"/>
    </location>
</feature>
<accession>A0AAV1JB58</accession>
<evidence type="ECO:0000313" key="2">
    <source>
        <dbReference type="EMBL" id="CAK1546588.1"/>
    </source>
</evidence>
<name>A0AAV1JB58_9NEOP</name>
<gene>
    <name evidence="2" type="ORF">LNINA_LOCUS6147</name>
</gene>
<comment type="caution">
    <text evidence="2">The sequence shown here is derived from an EMBL/GenBank/DDBJ whole genome shotgun (WGS) entry which is preliminary data.</text>
</comment>
<sequence length="66" mass="7192">MQLPPESSPKKSTMRRSNCNCVLYFLPINRERLKDAASAGWGGEGLAAPQSSSGHRAGRMCRCHTS</sequence>
<dbReference type="Proteomes" id="UP001497472">
    <property type="component" value="Unassembled WGS sequence"/>
</dbReference>